<organism evidence="1">
    <name type="scientific">uncultured marine thaumarchaeote KM3_16_G02</name>
    <dbReference type="NCBI Taxonomy" id="1456045"/>
    <lineage>
        <taxon>Archaea</taxon>
        <taxon>Nitrososphaerota</taxon>
        <taxon>environmental samples</taxon>
    </lineage>
</organism>
<dbReference type="InterPro" id="IPR048068">
    <property type="entry name" value="LarA-like"/>
</dbReference>
<evidence type="ECO:0000313" key="1">
    <source>
        <dbReference type="EMBL" id="AIF04050.1"/>
    </source>
</evidence>
<sequence length="362" mass="40595">MPEIWLNYGQNEVVLDIQQENLNEKPSDENKLLEDSKIDEKLDTLDLSKPVEIAILNYTNSIQQILTKIFKKCEEKSFSNPKILVNKRIISLVKANNPENIPINEFDQDEISDANLTFLSEMEFDGLFGFQTTSTRLLRQFGKSEMLDAFKKREGDLPIPGKAGSNMQVAEKFVDGFEISSIEIIANAKGISDFSIGHPKNSTSLSQSFVDSCVKTIDRQRTVIISTGKDASNETLNVSLNSLWNCYSIVKNHGFVVLLAECLNGIGSDAFQQFIDGTLTIERVKNATKYVDGMENLLYLSEIQKKFQVGLVSVLPEIYLKKLGIIPIGGVKKSMDYILKNLGQRQKVEVVNDGARVLLREN</sequence>
<dbReference type="InterPro" id="IPR043166">
    <property type="entry name" value="LarA-like_C"/>
</dbReference>
<dbReference type="EMBL" id="KF900697">
    <property type="protein sequence ID" value="AIF04050.1"/>
    <property type="molecule type" value="Genomic_DNA"/>
</dbReference>
<protein>
    <submittedName>
        <fullName evidence="1">Uncharacterized protein</fullName>
    </submittedName>
</protein>
<dbReference type="PANTHER" id="PTHR33171">
    <property type="entry name" value="LAR_N DOMAIN-CONTAINING PROTEIN"/>
    <property type="match status" value="1"/>
</dbReference>
<reference evidence="1" key="1">
    <citation type="journal article" date="2014" name="Genome Biol. Evol.">
        <title>Pangenome evidence for extensive interdomain horizontal transfer affecting lineage core and shell genes in uncultured planktonic thaumarchaeota and euryarchaeota.</title>
        <authorList>
            <person name="Deschamps P."/>
            <person name="Zivanovic Y."/>
            <person name="Moreira D."/>
            <person name="Rodriguez-Valera F."/>
            <person name="Lopez-Garcia P."/>
        </authorList>
    </citation>
    <scope>NUCLEOTIDE SEQUENCE</scope>
</reference>
<dbReference type="PANTHER" id="PTHR33171:SF17">
    <property type="entry name" value="LARA-LIKE N-TERMINAL DOMAIN-CONTAINING PROTEIN"/>
    <property type="match status" value="1"/>
</dbReference>
<accession>A0A075GLR2</accession>
<name>A0A075GLR2_9ARCH</name>
<proteinExistence type="predicted"/>
<dbReference type="Gene3D" id="3.90.226.30">
    <property type="match status" value="1"/>
</dbReference>
<dbReference type="AlphaFoldDB" id="A0A075GLR2"/>